<proteinExistence type="predicted"/>
<dbReference type="AlphaFoldDB" id="A0A8J3QQZ8"/>
<feature type="transmembrane region" description="Helical" evidence="1">
    <location>
        <begin position="71"/>
        <end position="95"/>
    </location>
</feature>
<reference evidence="2" key="1">
    <citation type="submission" date="2021-01" db="EMBL/GenBank/DDBJ databases">
        <title>Whole genome shotgun sequence of Rugosimonospora africana NBRC 104875.</title>
        <authorList>
            <person name="Komaki H."/>
            <person name="Tamura T."/>
        </authorList>
    </citation>
    <scope>NUCLEOTIDE SEQUENCE</scope>
    <source>
        <strain evidence="2">NBRC 104875</strain>
    </source>
</reference>
<dbReference type="RefSeq" id="WP_203918617.1">
    <property type="nucleotide sequence ID" value="NZ_BONZ01000030.1"/>
</dbReference>
<keyword evidence="3" id="KW-1185">Reference proteome</keyword>
<dbReference type="Proteomes" id="UP000642748">
    <property type="component" value="Unassembled WGS sequence"/>
</dbReference>
<keyword evidence="1" id="KW-1133">Transmembrane helix</keyword>
<dbReference type="EMBL" id="BONZ01000030">
    <property type="protein sequence ID" value="GIH14974.1"/>
    <property type="molecule type" value="Genomic_DNA"/>
</dbReference>
<feature type="transmembrane region" description="Helical" evidence="1">
    <location>
        <begin position="247"/>
        <end position="268"/>
    </location>
</feature>
<keyword evidence="1" id="KW-0812">Transmembrane</keyword>
<organism evidence="2 3">
    <name type="scientific">Rugosimonospora africana</name>
    <dbReference type="NCBI Taxonomy" id="556532"/>
    <lineage>
        <taxon>Bacteria</taxon>
        <taxon>Bacillati</taxon>
        <taxon>Actinomycetota</taxon>
        <taxon>Actinomycetes</taxon>
        <taxon>Micromonosporales</taxon>
        <taxon>Micromonosporaceae</taxon>
        <taxon>Rugosimonospora</taxon>
    </lineage>
</organism>
<sequence>MSGSVSRLEKRYRLLLLSYPRAYRRERGKEIVDTLADLAPPGRTRPTVREAFDLIRHGLRARLGRPASRSVVVWAVLTAIVWALFSAAMASRLAWETARPLPSVARASAVFATVAPGRKVSDVQRSPATFVMYGQPLSRQDLGELIFPDGGEYTFGSTTGSMGGASDVDLHRFAEDAVRRLHATGWDVGRPYTQVLDTCGSDDCGGPTESETYLTARRGDDVITIYIEYGGMITPPVSISIERATPWPVYPASVAGGAVGAVIAWFVFGWASRRTDGRHPALRVLTALLLGISLFLWWLPIPFSSWSLLRHQLTEPHYKWHPLWEWLGQPALALFFLVGCVAALTGLAVAALPRRRPDPSMDVATG</sequence>
<gene>
    <name evidence="2" type="ORF">Raf01_31460</name>
</gene>
<evidence type="ECO:0000313" key="2">
    <source>
        <dbReference type="EMBL" id="GIH14974.1"/>
    </source>
</evidence>
<protein>
    <submittedName>
        <fullName evidence="2">Uncharacterized protein</fullName>
    </submittedName>
</protein>
<evidence type="ECO:0000313" key="3">
    <source>
        <dbReference type="Proteomes" id="UP000642748"/>
    </source>
</evidence>
<feature type="transmembrane region" description="Helical" evidence="1">
    <location>
        <begin position="280"/>
        <end position="299"/>
    </location>
</feature>
<feature type="transmembrane region" description="Helical" evidence="1">
    <location>
        <begin position="331"/>
        <end position="352"/>
    </location>
</feature>
<accession>A0A8J3QQZ8</accession>
<name>A0A8J3QQZ8_9ACTN</name>
<evidence type="ECO:0000256" key="1">
    <source>
        <dbReference type="SAM" id="Phobius"/>
    </source>
</evidence>
<keyword evidence="1" id="KW-0472">Membrane</keyword>
<comment type="caution">
    <text evidence="2">The sequence shown here is derived from an EMBL/GenBank/DDBJ whole genome shotgun (WGS) entry which is preliminary data.</text>
</comment>